<feature type="transmembrane region" description="Helical" evidence="7">
    <location>
        <begin position="997"/>
        <end position="1021"/>
    </location>
</feature>
<dbReference type="Gene3D" id="3.40.50.300">
    <property type="entry name" value="P-loop containing nucleotide triphosphate hydrolases"/>
    <property type="match status" value="2"/>
</dbReference>
<dbReference type="Pfam" id="PF12698">
    <property type="entry name" value="ABC2_membrane_3"/>
    <property type="match status" value="1"/>
</dbReference>
<feature type="transmembrane region" description="Helical" evidence="7">
    <location>
        <begin position="1028"/>
        <end position="1050"/>
    </location>
</feature>
<dbReference type="VEuPathDB" id="VectorBase:GPAI032830"/>
<proteinExistence type="predicted"/>
<feature type="transmembrane region" description="Helical" evidence="7">
    <location>
        <begin position="20"/>
        <end position="38"/>
    </location>
</feature>
<dbReference type="PANTHER" id="PTHR19229:SF250">
    <property type="entry name" value="ABC TRANSPORTER DOMAIN-CONTAINING PROTEIN-RELATED"/>
    <property type="match status" value="1"/>
</dbReference>
<evidence type="ECO:0000256" key="4">
    <source>
        <dbReference type="ARBA" id="ARBA00022840"/>
    </source>
</evidence>
<dbReference type="GO" id="GO:0005319">
    <property type="term" value="F:lipid transporter activity"/>
    <property type="evidence" value="ECO:0007669"/>
    <property type="project" value="TreeGrafter"/>
</dbReference>
<organism evidence="9 10">
    <name type="scientific">Glossina pallidipes</name>
    <name type="common">Tsetse fly</name>
    <dbReference type="NCBI Taxonomy" id="7398"/>
    <lineage>
        <taxon>Eukaryota</taxon>
        <taxon>Metazoa</taxon>
        <taxon>Ecdysozoa</taxon>
        <taxon>Arthropoda</taxon>
        <taxon>Hexapoda</taxon>
        <taxon>Insecta</taxon>
        <taxon>Pterygota</taxon>
        <taxon>Neoptera</taxon>
        <taxon>Endopterygota</taxon>
        <taxon>Diptera</taxon>
        <taxon>Brachycera</taxon>
        <taxon>Muscomorpha</taxon>
        <taxon>Hippoboscoidea</taxon>
        <taxon>Glossinidae</taxon>
        <taxon>Glossina</taxon>
    </lineage>
</organism>
<evidence type="ECO:0000256" key="5">
    <source>
        <dbReference type="ARBA" id="ARBA00022989"/>
    </source>
</evidence>
<dbReference type="InterPro" id="IPR027417">
    <property type="entry name" value="P-loop_NTPase"/>
</dbReference>
<dbReference type="STRING" id="7398.A0A1B0A2W6"/>
<feature type="transmembrane region" description="Helical" evidence="7">
    <location>
        <begin position="327"/>
        <end position="355"/>
    </location>
</feature>
<dbReference type="GO" id="GO:0005524">
    <property type="term" value="F:ATP binding"/>
    <property type="evidence" value="ECO:0007669"/>
    <property type="project" value="UniProtKB-KW"/>
</dbReference>
<evidence type="ECO:0000313" key="9">
    <source>
        <dbReference type="EnsemblMetazoa" id="GPAI032830-PA"/>
    </source>
</evidence>
<dbReference type="PANTHER" id="PTHR19229">
    <property type="entry name" value="ATP-BINDING CASSETTE TRANSPORTER SUBFAMILY A ABCA"/>
    <property type="match status" value="1"/>
</dbReference>
<dbReference type="PROSITE" id="PS50893">
    <property type="entry name" value="ABC_TRANSPORTER_2"/>
    <property type="match status" value="2"/>
</dbReference>
<evidence type="ECO:0000256" key="2">
    <source>
        <dbReference type="ARBA" id="ARBA00022692"/>
    </source>
</evidence>
<keyword evidence="5 7" id="KW-1133">Transmembrane helix</keyword>
<feature type="transmembrane region" description="Helical" evidence="7">
    <location>
        <begin position="919"/>
        <end position="939"/>
    </location>
</feature>
<dbReference type="InterPro" id="IPR026082">
    <property type="entry name" value="ABCA"/>
</dbReference>
<dbReference type="SMART" id="SM00382">
    <property type="entry name" value="AAA"/>
    <property type="match status" value="2"/>
</dbReference>
<sequence length="1483" mass="171029">MKAFKLLLKKNFISDVRSWIWLLFEILVFMLCLLYSVINPLQEVRRHEMDSKLVPENKDMVHMYKGFVPLSDLNYTRELITGDMPDSLFYTPENAFTKKLLNGVIKVLGLKSIKGFEDEIYLESNFDDKKAFAGIVFYNTSDDIPQRLSMSLRFPSELRTVHSDTPIYQNYWVTRCTGFLTENEMKGKGLKHVSLYQREGFLQLQHCLFLQWLSLRQADSENTVEIVYGSLLYPSDIYYCEFSDSPNFRWFCYYMTFIITYLSLVSKYSKEVQENIFAYHWTYKVQNGHHWLAHFIVSFVHVMILVIIVTMAFAIKWSIVPEFNFGYVPPLLFFVFMVLYGIALILTAMITTAIFRNAKTAIVFSITIWIGTDKSGFSLIGIPYLCRRKKKRARKPDPINPRAYPLNRQNSSWLNYEFGAYNLSIMLSLKNVFTFLDDHKVYPHLKDITMRIFKNEISIILGSNNTGKTTLLKVLAGWVKYSGSIYFDGAHEVCENLDYYQQYVDICMSHCPLFDMLTVKETLSYFALIKQKEVNLEQTNLEVYKWLDRLKPAAIKEHWYVKRLSYANKRLLALCCALCNNTTIVLLDEPTMNMRSFEQSLYWHILQKEKPDRAIIVTTNSVDEAEHLGDRIGVLSDGYLMAWGTPIFLKSHFAKDYSLILLRDTSKPLRPILDLLRTYISNIVITNQIGDKVVFKMPPEKRPEYQKMLIALEDNASEYGIRNITVVSGEMGDVFMNLSLESELQQNLPDLSNVIFLINELTKSVQPLSNVERGGMMGFRLHESSRKLVDDISDDCEHVEIRDLQQGSMISKFSITHHSYIFETFECVKERFHDIMEYNFYKFNQKGAVQRIGNEFTVWASQNIFHTAPVALNLAQNMMLRHLYPDKPEIITTIINNPIPMSMSAKFSLMESQIVSLRIPLTLGIIMPLSVSSFIFCLAEELNNGFFTLQKMAGLRLITFWIINFVWDFVTLLIYCILYFIVMIFSTIEGFPLSGKLATFLLMCLHNAPALFIVYLTALFVDGNKMRAFLIATIVQMVTGLCAFVLYWDVTCHNSVVLYICMIFPTFALLQGASNIYMLSKERQYCAHRCEGITDCTPENMCEMMQNCCSQSKIHGPSQHVVSGYSVYDDDDVIEEKLRVATFKAKNVKKYNVVVDQLEKEIPKHGELLKTISFTVDKQKCFAIYGSRNSGKTHIIKQLVGEKRFFYGEIYICKVNTKRKLNDAYVHMGYCPESKGLVSGFTPRQLLTLLFRIRGLPQKLITEKIREISISLCLQGLINKKIGQLPRSIRRRVSIAVAFMANSSVLILDEPTRGLPAIEKRLIWNVLRYLRYCGNSIIFATTDSHECDVLADTVLIVDDGVMLAIGSAHYLRQKFTVGFYVDIKLRLDGSTDEETDKNLKIDLENVSRFISFLHSSSELIKVNSNVLVYYVPVEDVSYSYLFGSLEKNRRRLNISEYSICQGSLTNAMDNILKARSRYAMIVS</sequence>
<reference evidence="10" key="1">
    <citation type="submission" date="2014-03" db="EMBL/GenBank/DDBJ databases">
        <authorList>
            <person name="Aksoy S."/>
            <person name="Warren W."/>
            <person name="Wilson R.K."/>
        </authorList>
    </citation>
    <scope>NUCLEOTIDE SEQUENCE [LARGE SCALE GENOMIC DNA]</scope>
    <source>
        <strain evidence="10">IAEA</strain>
    </source>
</reference>
<keyword evidence="6 7" id="KW-0472">Membrane</keyword>
<feature type="transmembrane region" description="Helical" evidence="7">
    <location>
        <begin position="361"/>
        <end position="386"/>
    </location>
</feature>
<dbReference type="GO" id="GO:0016020">
    <property type="term" value="C:membrane"/>
    <property type="evidence" value="ECO:0007669"/>
    <property type="project" value="UniProtKB-SubCell"/>
</dbReference>
<protein>
    <recommendedName>
        <fullName evidence="8">ABC transporter domain-containing protein</fullName>
    </recommendedName>
</protein>
<evidence type="ECO:0000256" key="6">
    <source>
        <dbReference type="ARBA" id="ARBA00023136"/>
    </source>
</evidence>
<keyword evidence="2 7" id="KW-0812">Transmembrane</keyword>
<feature type="transmembrane region" description="Helical" evidence="7">
    <location>
        <begin position="960"/>
        <end position="985"/>
    </location>
</feature>
<dbReference type="GO" id="GO:0016887">
    <property type="term" value="F:ATP hydrolysis activity"/>
    <property type="evidence" value="ECO:0007669"/>
    <property type="project" value="InterPro"/>
</dbReference>
<dbReference type="GO" id="GO:0140359">
    <property type="term" value="F:ABC-type transporter activity"/>
    <property type="evidence" value="ECO:0007669"/>
    <property type="project" value="InterPro"/>
</dbReference>
<feature type="transmembrane region" description="Helical" evidence="7">
    <location>
        <begin position="1056"/>
        <end position="1079"/>
    </location>
</feature>
<keyword evidence="10" id="KW-1185">Reference proteome</keyword>
<dbReference type="InterPro" id="IPR003439">
    <property type="entry name" value="ABC_transporter-like_ATP-bd"/>
</dbReference>
<dbReference type="Proteomes" id="UP000092445">
    <property type="component" value="Unassembled WGS sequence"/>
</dbReference>
<evidence type="ECO:0000313" key="10">
    <source>
        <dbReference type="Proteomes" id="UP000092445"/>
    </source>
</evidence>
<name>A0A1B0A2W6_GLOPL</name>
<dbReference type="Pfam" id="PF00005">
    <property type="entry name" value="ABC_tran"/>
    <property type="match status" value="2"/>
</dbReference>
<dbReference type="InterPro" id="IPR003593">
    <property type="entry name" value="AAA+_ATPase"/>
</dbReference>
<dbReference type="EnsemblMetazoa" id="GPAI032830-RA">
    <property type="protein sequence ID" value="GPAI032830-PA"/>
    <property type="gene ID" value="GPAI032830"/>
</dbReference>
<dbReference type="InterPro" id="IPR056264">
    <property type="entry name" value="R2_ABCA1-4-like"/>
</dbReference>
<evidence type="ECO:0000259" key="8">
    <source>
        <dbReference type="PROSITE" id="PS50893"/>
    </source>
</evidence>
<evidence type="ECO:0000256" key="7">
    <source>
        <dbReference type="SAM" id="Phobius"/>
    </source>
</evidence>
<reference evidence="9" key="2">
    <citation type="submission" date="2020-05" db="UniProtKB">
        <authorList>
            <consortium name="EnsemblMetazoa"/>
        </authorList>
    </citation>
    <scope>IDENTIFICATION</scope>
    <source>
        <strain evidence="9">IAEA</strain>
    </source>
</reference>
<dbReference type="InterPro" id="IPR013525">
    <property type="entry name" value="ABC2_TM"/>
</dbReference>
<feature type="transmembrane region" description="Helical" evidence="7">
    <location>
        <begin position="289"/>
        <end position="315"/>
    </location>
</feature>
<comment type="subcellular location">
    <subcellularLocation>
        <location evidence="1">Membrane</location>
        <topology evidence="1">Multi-pass membrane protein</topology>
    </subcellularLocation>
</comment>
<dbReference type="Pfam" id="PF23321">
    <property type="entry name" value="R1_ABCA1"/>
    <property type="match status" value="1"/>
</dbReference>
<evidence type="ECO:0000256" key="1">
    <source>
        <dbReference type="ARBA" id="ARBA00004141"/>
    </source>
</evidence>
<feature type="domain" description="ABC transporter" evidence="8">
    <location>
        <begin position="1143"/>
        <end position="1384"/>
    </location>
</feature>
<feature type="domain" description="ABC transporter" evidence="8">
    <location>
        <begin position="427"/>
        <end position="662"/>
    </location>
</feature>
<keyword evidence="4" id="KW-0067">ATP-binding</keyword>
<evidence type="ECO:0000256" key="3">
    <source>
        <dbReference type="ARBA" id="ARBA00022741"/>
    </source>
</evidence>
<keyword evidence="3" id="KW-0547">Nucleotide-binding</keyword>
<accession>A0A1B0A2W6</accession>
<dbReference type="SUPFAM" id="SSF52540">
    <property type="entry name" value="P-loop containing nucleoside triphosphate hydrolases"/>
    <property type="match status" value="2"/>
</dbReference>